<dbReference type="STRING" id="1963862.B4O97_18110"/>
<protein>
    <recommendedName>
        <fullName evidence="7">C4-dicarboxylate ABC transporter substrate-binding protein</fullName>
    </recommendedName>
</protein>
<dbReference type="CDD" id="cd13603">
    <property type="entry name" value="PBP2_TRAP_Siap_TeaA_like"/>
    <property type="match status" value="1"/>
</dbReference>
<name>A0A1Y1RT93_9SPIO</name>
<keyword evidence="3 4" id="KW-0732">Signal</keyword>
<organism evidence="5 6">
    <name type="scientific">Marispirochaeta aestuarii</name>
    <dbReference type="NCBI Taxonomy" id="1963862"/>
    <lineage>
        <taxon>Bacteria</taxon>
        <taxon>Pseudomonadati</taxon>
        <taxon>Spirochaetota</taxon>
        <taxon>Spirochaetia</taxon>
        <taxon>Spirochaetales</taxon>
        <taxon>Spirochaetaceae</taxon>
        <taxon>Marispirochaeta</taxon>
    </lineage>
</organism>
<dbReference type="AlphaFoldDB" id="A0A1Y1RT93"/>
<evidence type="ECO:0000256" key="4">
    <source>
        <dbReference type="SAM" id="SignalP"/>
    </source>
</evidence>
<dbReference type="RefSeq" id="WP_083052931.1">
    <property type="nucleotide sequence ID" value="NZ_MWQY01000031.1"/>
</dbReference>
<gene>
    <name evidence="5" type="ORF">B4O97_18110</name>
</gene>
<evidence type="ECO:0000256" key="1">
    <source>
        <dbReference type="ARBA" id="ARBA00009023"/>
    </source>
</evidence>
<dbReference type="PIRSF" id="PIRSF006470">
    <property type="entry name" value="DctB"/>
    <property type="match status" value="1"/>
</dbReference>
<comment type="similarity">
    <text evidence="1">Belongs to the bacterial solute-binding protein 7 family.</text>
</comment>
<evidence type="ECO:0000256" key="3">
    <source>
        <dbReference type="ARBA" id="ARBA00022729"/>
    </source>
</evidence>
<proteinExistence type="inferred from homology"/>
<dbReference type="EMBL" id="MWQY01000031">
    <property type="protein sequence ID" value="ORC30332.1"/>
    <property type="molecule type" value="Genomic_DNA"/>
</dbReference>
<dbReference type="GO" id="GO:0030288">
    <property type="term" value="C:outer membrane-bounded periplasmic space"/>
    <property type="evidence" value="ECO:0007669"/>
    <property type="project" value="InterPro"/>
</dbReference>
<dbReference type="NCBIfam" id="TIGR00787">
    <property type="entry name" value="dctP"/>
    <property type="match status" value="1"/>
</dbReference>
<dbReference type="Gene3D" id="3.40.190.170">
    <property type="entry name" value="Bacterial extracellular solute-binding protein, family 7"/>
    <property type="match status" value="1"/>
</dbReference>
<dbReference type="Proteomes" id="UP000192343">
    <property type="component" value="Unassembled WGS sequence"/>
</dbReference>
<dbReference type="InterPro" id="IPR038404">
    <property type="entry name" value="TRAP_DctP_sf"/>
</dbReference>
<keyword evidence="2" id="KW-0813">Transport</keyword>
<reference evidence="5 6" key="1">
    <citation type="submission" date="2017-03" db="EMBL/GenBank/DDBJ databases">
        <title>Draft Genome sequence of Marispirochaeta sp. strain JC444.</title>
        <authorList>
            <person name="Shivani Y."/>
            <person name="Subhash Y."/>
            <person name="Sasikala C."/>
            <person name="Ramana C."/>
        </authorList>
    </citation>
    <scope>NUCLEOTIDE SEQUENCE [LARGE SCALE GENOMIC DNA]</scope>
    <source>
        <strain evidence="5 6">JC444</strain>
    </source>
</reference>
<evidence type="ECO:0000313" key="5">
    <source>
        <dbReference type="EMBL" id="ORC30332.1"/>
    </source>
</evidence>
<dbReference type="PANTHER" id="PTHR33376">
    <property type="match status" value="1"/>
</dbReference>
<feature type="signal peptide" evidence="4">
    <location>
        <begin position="1"/>
        <end position="20"/>
    </location>
</feature>
<keyword evidence="6" id="KW-1185">Reference proteome</keyword>
<dbReference type="GO" id="GO:0055085">
    <property type="term" value="P:transmembrane transport"/>
    <property type="evidence" value="ECO:0007669"/>
    <property type="project" value="InterPro"/>
</dbReference>
<evidence type="ECO:0008006" key="7">
    <source>
        <dbReference type="Google" id="ProtNLM"/>
    </source>
</evidence>
<dbReference type="InterPro" id="IPR018389">
    <property type="entry name" value="DctP_fam"/>
</dbReference>
<dbReference type="NCBIfam" id="NF037995">
    <property type="entry name" value="TRAP_S1"/>
    <property type="match status" value="1"/>
</dbReference>
<comment type="caution">
    <text evidence="5">The sequence shown here is derived from an EMBL/GenBank/DDBJ whole genome shotgun (WGS) entry which is preliminary data.</text>
</comment>
<dbReference type="PANTHER" id="PTHR33376:SF7">
    <property type="entry name" value="C4-DICARBOXYLATE-BINDING PROTEIN DCTB"/>
    <property type="match status" value="1"/>
</dbReference>
<dbReference type="OrthoDB" id="89872at2"/>
<dbReference type="Pfam" id="PF03480">
    <property type="entry name" value="DctP"/>
    <property type="match status" value="1"/>
</dbReference>
<evidence type="ECO:0000313" key="6">
    <source>
        <dbReference type="Proteomes" id="UP000192343"/>
    </source>
</evidence>
<sequence>MKKALVFMVLLLATAGIVWAGGGQEGGAASAEKPVVLRIAHTHTEEGLYYKGSEKFKELVEANSNGRIVVEHYPNGQLGADKDIQESIKLGTLELGLSSSPVVSLNDYFKLLDAPYLFVSREHVSRALDGELGEKMAKPLEAQNIKHLGYWENGFRQITNNVRPIYTPSDLAGIKLRTPESPVRMSTFKAFGANPVAMSFTEVFGALQQGIIDGQENPLATIYQASLHEVQKYLSLTGHVYSAVHLLMNNELFQSLPADLQKVLVDAGKETARYTRQLGAEADAKLADVMAQEGIEVNEADVKSFVDLSKPIWQTIASENKFQDAGDIMDQIAALAD</sequence>
<evidence type="ECO:0000256" key="2">
    <source>
        <dbReference type="ARBA" id="ARBA00022448"/>
    </source>
</evidence>
<dbReference type="InterPro" id="IPR004682">
    <property type="entry name" value="TRAP_DctP"/>
</dbReference>
<accession>A0A1Y1RT93</accession>
<feature type="chain" id="PRO_5013254246" description="C4-dicarboxylate ABC transporter substrate-binding protein" evidence="4">
    <location>
        <begin position="21"/>
        <end position="337"/>
    </location>
</feature>